<organism evidence="7">
    <name type="scientific">Ciona intestinalis</name>
    <name type="common">Transparent sea squirt</name>
    <name type="synonym">Ascidia intestinalis</name>
    <dbReference type="NCBI Taxonomy" id="7719"/>
    <lineage>
        <taxon>Eukaryota</taxon>
        <taxon>Metazoa</taxon>
        <taxon>Chordata</taxon>
        <taxon>Tunicata</taxon>
        <taxon>Ascidiacea</taxon>
        <taxon>Phlebobranchia</taxon>
        <taxon>Cionidae</taxon>
        <taxon>Ciona</taxon>
    </lineage>
</organism>
<keyword evidence="4" id="KW-0472">Membrane</keyword>
<dbReference type="Pfam" id="PF07714">
    <property type="entry name" value="PK_Tyr_Ser-Thr"/>
    <property type="match status" value="1"/>
</dbReference>
<dbReference type="OrthoDB" id="98077at2759"/>
<dbReference type="PROSITE" id="PS50998">
    <property type="entry name" value="GLA_2"/>
    <property type="match status" value="1"/>
</dbReference>
<dbReference type="GO" id="GO:0004713">
    <property type="term" value="F:protein tyrosine kinase activity"/>
    <property type="evidence" value="ECO:0007669"/>
    <property type="project" value="InterPro"/>
</dbReference>
<dbReference type="GO" id="GO:0005524">
    <property type="term" value="F:ATP binding"/>
    <property type="evidence" value="ECO:0007669"/>
    <property type="project" value="UniProtKB-KW"/>
</dbReference>
<keyword evidence="4" id="KW-0812">Transmembrane</keyword>
<dbReference type="InterPro" id="IPR017857">
    <property type="entry name" value="Coagulation_fac-like_Gla_dom"/>
</dbReference>
<proteinExistence type="evidence at transcript level"/>
<dbReference type="InterPro" id="IPR020635">
    <property type="entry name" value="Tyr_kinase_cat_dom"/>
</dbReference>
<dbReference type="Gene3D" id="4.10.740.10">
    <property type="entry name" value="Coagulation Factor IX"/>
    <property type="match status" value="1"/>
</dbReference>
<sequence>MLLTGKILIEKSEANRFLTRKLLKNSWHHFEEAQQGNIERECIEEVCSWEEAREAFETDVAGLNQFWNQYTGVTSNSSEDNPVGMIVGIIFGVIGFIALIAIVYFCWKKRQKKLKRKLHKEPYAPYPVLSFYASKRGESAPSVNHYETPLMDRFDNDLAVGLSECYVERERLQLGEVITSGNFGDVYRGKLRSRQNTWHDVAVKSLKSLENHEDVEKFLREGVMMRGLDHRNVLALIGVCVDGEVERLQTSPLIILPFMENGDLRTFLRDGNNVLTVLKLLKFCKDVAMGMEYLAEKKFVHRDLAARNCMVDKNWCVKVADFGLSRDLFDRDYYRSSVKTQLPLKWMPPESIKYGRYGEKSDVWSYGIVCWEIMTRGAIPYPTVQAVAILQYLSEGNRMERPECCPHKLYKTMEKCWLDDTERRPTFEELVTITTKIVRDARRSVKHRKHSCDSSSSAGSDNPLNPYQNSVKEKNENSKPKPKPRTSLRLKENERSDKYSAHQENKERRTDEMGERKKREKEEKEEKPSSRLPSNTSGAEVGFYNDTDNQARTISV</sequence>
<dbReference type="Pfam" id="PF00594">
    <property type="entry name" value="Gla"/>
    <property type="match status" value="1"/>
</dbReference>
<evidence type="ECO:0000256" key="4">
    <source>
        <dbReference type="SAM" id="Phobius"/>
    </source>
</evidence>
<dbReference type="FunFam" id="1.10.510.10:FF:000743">
    <property type="entry name" value="Predicted protein"/>
    <property type="match status" value="1"/>
</dbReference>
<dbReference type="InterPro" id="IPR050122">
    <property type="entry name" value="RTK"/>
</dbReference>
<evidence type="ECO:0000256" key="1">
    <source>
        <dbReference type="ARBA" id="ARBA00022840"/>
    </source>
</evidence>
<dbReference type="GO" id="GO:0005509">
    <property type="term" value="F:calcium ion binding"/>
    <property type="evidence" value="ECO:0007669"/>
    <property type="project" value="InterPro"/>
</dbReference>
<dbReference type="Gene3D" id="3.30.200.20">
    <property type="entry name" value="Phosphorylase Kinase, domain 1"/>
    <property type="match status" value="1"/>
</dbReference>
<dbReference type="PRINTS" id="PR00001">
    <property type="entry name" value="GLABLOOD"/>
</dbReference>
<keyword evidence="1" id="KW-0067">ATP-binding</keyword>
<dbReference type="EMBL" id="DQ900931">
    <property type="protein sequence ID" value="ABJ09589.1"/>
    <property type="molecule type" value="mRNA"/>
</dbReference>
<dbReference type="InterPro" id="IPR000294">
    <property type="entry name" value="GLA_domain"/>
</dbReference>
<evidence type="ECO:0000259" key="6">
    <source>
        <dbReference type="PROSITE" id="PS50998"/>
    </source>
</evidence>
<dbReference type="GO" id="GO:0005576">
    <property type="term" value="C:extracellular region"/>
    <property type="evidence" value="ECO:0007669"/>
    <property type="project" value="InterPro"/>
</dbReference>
<dbReference type="SMART" id="SM00069">
    <property type="entry name" value="GLA"/>
    <property type="match status" value="1"/>
</dbReference>
<feature type="region of interest" description="Disordered" evidence="3">
    <location>
        <begin position="442"/>
        <end position="556"/>
    </location>
</feature>
<dbReference type="RefSeq" id="NP_001073140.1">
    <property type="nucleotide sequence ID" value="NM_001079672.1"/>
</dbReference>
<dbReference type="PRINTS" id="PR00109">
    <property type="entry name" value="TYRKINASE"/>
</dbReference>
<keyword evidence="4" id="KW-1133">Transmembrane helix</keyword>
<keyword evidence="2" id="KW-1015">Disulfide bond</keyword>
<evidence type="ECO:0000259" key="5">
    <source>
        <dbReference type="PROSITE" id="PS50011"/>
    </source>
</evidence>
<dbReference type="SUPFAM" id="SSF56112">
    <property type="entry name" value="Protein kinase-like (PK-like)"/>
    <property type="match status" value="1"/>
</dbReference>
<dbReference type="PROSITE" id="PS00109">
    <property type="entry name" value="PROTEIN_KINASE_TYR"/>
    <property type="match status" value="1"/>
</dbReference>
<dbReference type="SMART" id="SM00219">
    <property type="entry name" value="TyrKc"/>
    <property type="match status" value="1"/>
</dbReference>
<dbReference type="GeneID" id="780869"/>
<evidence type="ECO:0000313" key="7">
    <source>
        <dbReference type="EMBL" id="ABJ09589.1"/>
    </source>
</evidence>
<evidence type="ECO:0000256" key="3">
    <source>
        <dbReference type="SAM" id="MobiDB-lite"/>
    </source>
</evidence>
<evidence type="ECO:0000256" key="2">
    <source>
        <dbReference type="ARBA" id="ARBA00023157"/>
    </source>
</evidence>
<dbReference type="PROSITE" id="PS50011">
    <property type="entry name" value="PROTEIN_KINASE_DOM"/>
    <property type="match status" value="1"/>
</dbReference>
<dbReference type="PANTHER" id="PTHR24416">
    <property type="entry name" value="TYROSINE-PROTEIN KINASE RECEPTOR"/>
    <property type="match status" value="1"/>
</dbReference>
<feature type="compositionally biased region" description="Basic and acidic residues" evidence="3">
    <location>
        <begin position="489"/>
        <end position="529"/>
    </location>
</feature>
<dbReference type="InterPro" id="IPR000719">
    <property type="entry name" value="Prot_kinase_dom"/>
</dbReference>
<dbReference type="InterPro" id="IPR001245">
    <property type="entry name" value="Ser-Thr/Tyr_kinase_cat_dom"/>
</dbReference>
<dbReference type="InterPro" id="IPR011009">
    <property type="entry name" value="Kinase-like_dom_sf"/>
</dbReference>
<dbReference type="Gene3D" id="1.10.510.10">
    <property type="entry name" value="Transferase(Phosphotransferase) domain 1"/>
    <property type="match status" value="1"/>
</dbReference>
<dbReference type="InterPro" id="IPR008266">
    <property type="entry name" value="Tyr_kinase_AS"/>
</dbReference>
<dbReference type="InterPro" id="IPR035972">
    <property type="entry name" value="GLA-like_dom_SF"/>
</dbReference>
<feature type="domain" description="Protein kinase" evidence="5">
    <location>
        <begin position="172"/>
        <end position="438"/>
    </location>
</feature>
<dbReference type="AlphaFoldDB" id="Q008W6"/>
<feature type="domain" description="Gla" evidence="6">
    <location>
        <begin position="25"/>
        <end position="72"/>
    </location>
</feature>
<dbReference type="FunFam" id="4.10.740.10:FF:000001">
    <property type="entry name" value="vitamin K-dependent protein S"/>
    <property type="match status" value="1"/>
</dbReference>
<keyword evidence="1" id="KW-0547">Nucleotide-binding</keyword>
<feature type="compositionally biased region" description="Polar residues" evidence="3">
    <location>
        <begin position="546"/>
        <end position="556"/>
    </location>
</feature>
<feature type="transmembrane region" description="Helical" evidence="4">
    <location>
        <begin position="83"/>
        <end position="107"/>
    </location>
</feature>
<dbReference type="PANTHER" id="PTHR24416:SF564">
    <property type="entry name" value="MACROPHAGE-STIMULATING PROTEIN RECEPTOR"/>
    <property type="match status" value="1"/>
</dbReference>
<dbReference type="CDD" id="cd00192">
    <property type="entry name" value="PTKc"/>
    <property type="match status" value="1"/>
</dbReference>
<protein>
    <submittedName>
        <fullName evidence="7">Gamma-carboxyglutamic acid protein 1</fullName>
    </submittedName>
</protein>
<accession>Q008W6</accession>
<name>Q008W6_CIOIN</name>
<dbReference type="SUPFAM" id="SSF57630">
    <property type="entry name" value="GLA-domain"/>
    <property type="match status" value="1"/>
</dbReference>
<reference evidence="7" key="1">
    <citation type="journal article" date="2006" name="Proc. Natl. Acad. Sci. U.S.A.">
        <title>Vitamin K-dependent proteins in Ciona intestinalis, a basal chordate lacking a blood coagulation cascade.</title>
        <authorList>
            <person name="Kulman J.D."/>
            <person name="Harris J.E."/>
            <person name="Nakazawa N."/>
            <person name="Ogasawara M."/>
            <person name="Satake M."/>
            <person name="Davie E.W."/>
        </authorList>
    </citation>
    <scope>NUCLEOTIDE SEQUENCE</scope>
</reference>
<dbReference type="CTD" id="780869"/>